<gene>
    <name evidence="1" type="ORF">CYU10_000649</name>
</gene>
<dbReference type="AlphaFoldDB" id="A0A2N5WBY9"/>
<dbReference type="EMBL" id="PKRZ01000001">
    <property type="protein sequence ID" value="PLW59758.1"/>
    <property type="molecule type" value="Genomic_DNA"/>
</dbReference>
<organism evidence="1 2">
    <name type="scientific">Lactococcus lactis subsp. lactis</name>
    <name type="common">Streptococcus lactis</name>
    <dbReference type="NCBI Taxonomy" id="1360"/>
    <lineage>
        <taxon>Bacteria</taxon>
        <taxon>Bacillati</taxon>
        <taxon>Bacillota</taxon>
        <taxon>Bacilli</taxon>
        <taxon>Lactobacillales</taxon>
        <taxon>Streptococcaceae</taxon>
        <taxon>Lactococcus</taxon>
    </lineage>
</organism>
<comment type="caution">
    <text evidence="1">The sequence shown here is derived from an EMBL/GenBank/DDBJ whole genome shotgun (WGS) entry which is preliminary data.</text>
</comment>
<dbReference type="RefSeq" id="WP_095586558.1">
    <property type="nucleotide sequence ID" value="NZ_PKRZ01000001.1"/>
</dbReference>
<name>A0A2N5WBY9_LACLL</name>
<sequence>MQRKNLKNDTDYPLIMTRELAAEFIGVSGNTFDKYYRYEHNFPVVKNGDVEEAFPRDPIIKWIADNWQLLEKRRKRC</sequence>
<evidence type="ECO:0000313" key="2">
    <source>
        <dbReference type="Proteomes" id="UP000234865"/>
    </source>
</evidence>
<proteinExistence type="predicted"/>
<reference evidence="2" key="1">
    <citation type="submission" date="2016-08" db="EMBL/GenBank/DDBJ databases">
        <title>Comparative genomics of Lactococcus lactis strain WFLU12 isolated from the gastrointestinal tract of wild olive flounder (Paralichythys olivaceus).</title>
        <authorList>
            <person name="Nguyen T.L."/>
            <person name="Kim D.-H."/>
        </authorList>
    </citation>
    <scope>NUCLEOTIDE SEQUENCE [LARGE SCALE GENOMIC DNA]</scope>
    <source>
        <strain evidence="2">WFLU12</strain>
    </source>
</reference>
<accession>A0A2N5WBY9</accession>
<evidence type="ECO:0000313" key="1">
    <source>
        <dbReference type="EMBL" id="PLW59758.1"/>
    </source>
</evidence>
<protein>
    <submittedName>
        <fullName evidence="1">Uncharacterized protein</fullName>
    </submittedName>
</protein>
<dbReference type="Proteomes" id="UP000234865">
    <property type="component" value="Unassembled WGS sequence"/>
</dbReference>